<name>A0A413VXG8_9BACE</name>
<evidence type="ECO:0000313" key="1">
    <source>
        <dbReference type="EMBL" id="RHB38268.1"/>
    </source>
</evidence>
<gene>
    <name evidence="1" type="ORF">DW888_00140</name>
</gene>
<dbReference type="AlphaFoldDB" id="A0A413VXG8"/>
<evidence type="ECO:0000313" key="2">
    <source>
        <dbReference type="Proteomes" id="UP000284379"/>
    </source>
</evidence>
<dbReference type="InterPro" id="IPR024401">
    <property type="entry name" value="WYL_prot"/>
</dbReference>
<organism evidence="1 2">
    <name type="scientific">Bacteroides nordii</name>
    <dbReference type="NCBI Taxonomy" id="291645"/>
    <lineage>
        <taxon>Bacteria</taxon>
        <taxon>Pseudomonadati</taxon>
        <taxon>Bacteroidota</taxon>
        <taxon>Bacteroidia</taxon>
        <taxon>Bacteroidales</taxon>
        <taxon>Bacteroidaceae</taxon>
        <taxon>Bacteroides</taxon>
    </lineage>
</organism>
<sequence length="115" mass="13865">MKKQKRQVSQSEAMKARWKRRIVMEKSYPEGTAQWMAERLETLLDHMLYGHAMIAYHKQNGDFKFVKGTLIYYEAEFHKAYDPVKVEGAIVYWDVEQQGWRTFLVENFMEWRPVV</sequence>
<comment type="caution">
    <text evidence="1">The sequence shown here is derived from an EMBL/GenBank/DDBJ whole genome shotgun (WGS) entry which is preliminary data.</text>
</comment>
<evidence type="ECO:0008006" key="3">
    <source>
        <dbReference type="Google" id="ProtNLM"/>
    </source>
</evidence>
<reference evidence="1 2" key="1">
    <citation type="submission" date="2018-08" db="EMBL/GenBank/DDBJ databases">
        <title>A genome reference for cultivated species of the human gut microbiota.</title>
        <authorList>
            <person name="Zou Y."/>
            <person name="Xue W."/>
            <person name="Luo G."/>
        </authorList>
    </citation>
    <scope>NUCLEOTIDE SEQUENCE [LARGE SCALE GENOMIC DNA]</scope>
    <source>
        <strain evidence="1 2">AM40-30BH</strain>
    </source>
</reference>
<dbReference type="RefSeq" id="WP_122200585.1">
    <property type="nucleotide sequence ID" value="NZ_CABJFV010000001.1"/>
</dbReference>
<accession>A0A413VXG8</accession>
<proteinExistence type="predicted"/>
<dbReference type="EMBL" id="QSGO01000001">
    <property type="protein sequence ID" value="RHB38268.1"/>
    <property type="molecule type" value="Genomic_DNA"/>
</dbReference>
<protein>
    <recommendedName>
        <fullName evidence="3">DUF2693 domain-containing protein</fullName>
    </recommendedName>
</protein>
<dbReference type="Proteomes" id="UP000284379">
    <property type="component" value="Unassembled WGS sequence"/>
</dbReference>
<dbReference type="Pfam" id="PF10902">
    <property type="entry name" value="WYL_2"/>
    <property type="match status" value="1"/>
</dbReference>